<evidence type="ECO:0008006" key="6">
    <source>
        <dbReference type="Google" id="ProtNLM"/>
    </source>
</evidence>
<accession>A0AAW1MWG6</accession>
<proteinExistence type="inferred from homology"/>
<dbReference type="Pfam" id="PF12854">
    <property type="entry name" value="PPR_1"/>
    <property type="match status" value="1"/>
</dbReference>
<reference evidence="4" key="1">
    <citation type="submission" date="2024-03" db="EMBL/GenBank/DDBJ databases">
        <title>WGS assembly of Saponaria officinalis var. Norfolk2.</title>
        <authorList>
            <person name="Jenkins J."/>
            <person name="Shu S."/>
            <person name="Grimwood J."/>
            <person name="Barry K."/>
            <person name="Goodstein D."/>
            <person name="Schmutz J."/>
            <person name="Leebens-Mack J."/>
            <person name="Osbourn A."/>
        </authorList>
    </citation>
    <scope>NUCLEOTIDE SEQUENCE [LARGE SCALE GENOMIC DNA]</scope>
    <source>
        <strain evidence="4">JIC</strain>
    </source>
</reference>
<feature type="repeat" description="PPR" evidence="3">
    <location>
        <begin position="295"/>
        <end position="329"/>
    </location>
</feature>
<feature type="repeat" description="PPR" evidence="3">
    <location>
        <begin position="225"/>
        <end position="259"/>
    </location>
</feature>
<dbReference type="NCBIfam" id="TIGR00756">
    <property type="entry name" value="PPR"/>
    <property type="match status" value="7"/>
</dbReference>
<dbReference type="Pfam" id="PF01535">
    <property type="entry name" value="PPR"/>
    <property type="match status" value="1"/>
</dbReference>
<name>A0AAW1MWG6_SAPOF</name>
<dbReference type="AlphaFoldDB" id="A0AAW1MWG6"/>
<evidence type="ECO:0000256" key="2">
    <source>
        <dbReference type="ARBA" id="ARBA00022737"/>
    </source>
</evidence>
<comment type="caution">
    <text evidence="4">The sequence shown here is derived from an EMBL/GenBank/DDBJ whole genome shotgun (WGS) entry which is preliminary data.</text>
</comment>
<dbReference type="InterPro" id="IPR002885">
    <property type="entry name" value="PPR_rpt"/>
</dbReference>
<feature type="repeat" description="PPR" evidence="3">
    <location>
        <begin position="330"/>
        <end position="365"/>
    </location>
</feature>
<dbReference type="Gene3D" id="1.25.40.10">
    <property type="entry name" value="Tetratricopeptide repeat domain"/>
    <property type="match status" value="4"/>
</dbReference>
<gene>
    <name evidence="4" type="ORF">RND81_02G232900</name>
</gene>
<dbReference type="GO" id="GO:0010019">
    <property type="term" value="P:chloroplast-nucleus signaling pathway"/>
    <property type="evidence" value="ECO:0007669"/>
    <property type="project" value="TreeGrafter"/>
</dbReference>
<dbReference type="PANTHER" id="PTHR47936:SF1">
    <property type="entry name" value="PENTATRICOPEPTIDE REPEAT-CONTAINING PROTEIN GUN1, CHLOROPLASTIC"/>
    <property type="match status" value="1"/>
</dbReference>
<dbReference type="InterPro" id="IPR011990">
    <property type="entry name" value="TPR-like_helical_dom_sf"/>
</dbReference>
<dbReference type="EMBL" id="JBDFQZ010000002">
    <property type="protein sequence ID" value="KAK9750963.1"/>
    <property type="molecule type" value="Genomic_DNA"/>
</dbReference>
<dbReference type="PANTHER" id="PTHR47936">
    <property type="entry name" value="PPR_LONG DOMAIN-CONTAINING PROTEIN"/>
    <property type="match status" value="1"/>
</dbReference>
<organism evidence="4 5">
    <name type="scientific">Saponaria officinalis</name>
    <name type="common">Common soapwort</name>
    <name type="synonym">Lychnis saponaria</name>
    <dbReference type="NCBI Taxonomy" id="3572"/>
    <lineage>
        <taxon>Eukaryota</taxon>
        <taxon>Viridiplantae</taxon>
        <taxon>Streptophyta</taxon>
        <taxon>Embryophyta</taxon>
        <taxon>Tracheophyta</taxon>
        <taxon>Spermatophyta</taxon>
        <taxon>Magnoliopsida</taxon>
        <taxon>eudicotyledons</taxon>
        <taxon>Gunneridae</taxon>
        <taxon>Pentapetalae</taxon>
        <taxon>Caryophyllales</taxon>
        <taxon>Caryophyllaceae</taxon>
        <taxon>Caryophylleae</taxon>
        <taxon>Saponaria</taxon>
    </lineage>
</organism>
<dbReference type="Pfam" id="PF13041">
    <property type="entry name" value="PPR_2"/>
    <property type="match status" value="3"/>
</dbReference>
<evidence type="ECO:0000256" key="3">
    <source>
        <dbReference type="PROSITE-ProRule" id="PRU00708"/>
    </source>
</evidence>
<dbReference type="GO" id="GO:0009507">
    <property type="term" value="C:chloroplast"/>
    <property type="evidence" value="ECO:0007669"/>
    <property type="project" value="TreeGrafter"/>
</dbReference>
<dbReference type="Proteomes" id="UP001443914">
    <property type="component" value="Unassembled WGS sequence"/>
</dbReference>
<sequence>MSLKMQHLLLKLSVRSNFNGKFWTLLISSTNSVKISGFCTCPSNYFRERTINSSEVDLIVKKVHVGRSEEEILSSLVHDEVCEAISLSRSFVDTLLRRFRDDWKAALAVFRWVESRSYYEHLPEEFDLIVDILGKAKQFSKMRKLVNEMRERNLVSINTVAKMMRRFSGARQWKDAVRTFDELRTFGLEKNTESMNLLLDTLCKENQVEMARVIFMELKSHISPSLHTFNIFIHGWCKIKRVEEADWTLQEMKGCGFAPCVISYSTIIKSYCHLLNWEKVYELLDVMKAQGCQPSVVTYTIIMSSLTKVGKFEDALKIGDMVKSSGYKADTTFYNALIHTYGKARLVREAFEVFKVEMPKNGVPPNTETYNTLIAMFCYHGQEHMAFEILEDLEKSGVCKADLQTYDPLLKFCLRLQMTEHHLSKLLDDMVTKHHLSLDVSTYSLLIHGLCRIGDCEWAFRLFEEMVDKGLILRYQTCRLLFDAVNQKSMSDAAETIDNYMRHLRDAKQDFPGSRVSIN</sequence>
<evidence type="ECO:0000313" key="5">
    <source>
        <dbReference type="Proteomes" id="UP001443914"/>
    </source>
</evidence>
<evidence type="ECO:0000256" key="1">
    <source>
        <dbReference type="ARBA" id="ARBA00007626"/>
    </source>
</evidence>
<feature type="repeat" description="PPR" evidence="3">
    <location>
        <begin position="366"/>
        <end position="400"/>
    </location>
</feature>
<feature type="repeat" description="PPR" evidence="3">
    <location>
        <begin position="439"/>
        <end position="473"/>
    </location>
</feature>
<dbReference type="GO" id="GO:0031930">
    <property type="term" value="P:mitochondria-nucleus signaling pathway"/>
    <property type="evidence" value="ECO:0007669"/>
    <property type="project" value="TreeGrafter"/>
</dbReference>
<dbReference type="PROSITE" id="PS51375">
    <property type="entry name" value="PPR"/>
    <property type="match status" value="6"/>
</dbReference>
<keyword evidence="5" id="KW-1185">Reference proteome</keyword>
<feature type="repeat" description="PPR" evidence="3">
    <location>
        <begin position="260"/>
        <end position="294"/>
    </location>
</feature>
<evidence type="ECO:0000313" key="4">
    <source>
        <dbReference type="EMBL" id="KAK9750963.1"/>
    </source>
</evidence>
<comment type="similarity">
    <text evidence="1">Belongs to the PPR family. P subfamily.</text>
</comment>
<protein>
    <recommendedName>
        <fullName evidence="6">Pentatricopeptide repeat-containing protein</fullName>
    </recommendedName>
</protein>
<keyword evidence="2" id="KW-0677">Repeat</keyword>